<evidence type="ECO:0000313" key="2">
    <source>
        <dbReference type="Proteomes" id="UP000054567"/>
    </source>
</evidence>
<reference evidence="2" key="2">
    <citation type="journal article" date="2009" name="Genome Res.">
        <title>Comparative genomic analyses of the human fungal pathogens Coccidioides and their relatives.</title>
        <authorList>
            <person name="Sharpton T.J."/>
            <person name="Stajich J.E."/>
            <person name="Rounsley S.D."/>
            <person name="Gardner M.J."/>
            <person name="Wortman J.R."/>
            <person name="Jordar V.S."/>
            <person name="Maiti R."/>
            <person name="Kodira C.D."/>
            <person name="Neafsey D.E."/>
            <person name="Zeng Q."/>
            <person name="Hung C.-Y."/>
            <person name="McMahan C."/>
            <person name="Muszewska A."/>
            <person name="Grynberg M."/>
            <person name="Mandel M.A."/>
            <person name="Kellner E.M."/>
            <person name="Barker B.M."/>
            <person name="Galgiani J.N."/>
            <person name="Orbach M.J."/>
            <person name="Kirkland T.N."/>
            <person name="Cole G.T."/>
            <person name="Henn M.R."/>
            <person name="Birren B.W."/>
            <person name="Taylor J.W."/>
        </authorList>
    </citation>
    <scope>NUCLEOTIDE SEQUENCE [LARGE SCALE GENOMIC DNA]</scope>
    <source>
        <strain evidence="2">RMSCC 3488</strain>
    </source>
</reference>
<organism evidence="1 2">
    <name type="scientific">Coccidioides posadasii RMSCC 3488</name>
    <dbReference type="NCBI Taxonomy" id="454284"/>
    <lineage>
        <taxon>Eukaryota</taxon>
        <taxon>Fungi</taxon>
        <taxon>Dikarya</taxon>
        <taxon>Ascomycota</taxon>
        <taxon>Pezizomycotina</taxon>
        <taxon>Eurotiomycetes</taxon>
        <taxon>Eurotiomycetidae</taxon>
        <taxon>Onygenales</taxon>
        <taxon>Onygenaceae</taxon>
        <taxon>Coccidioides</taxon>
    </lineage>
</organism>
<gene>
    <name evidence="1" type="ORF">CPAG_04840</name>
</gene>
<dbReference type="VEuPathDB" id="FungiDB:CPAG_04840"/>
<dbReference type="EMBL" id="DS268111">
    <property type="protein sequence ID" value="KMM68513.1"/>
    <property type="molecule type" value="Genomic_DNA"/>
</dbReference>
<dbReference type="AlphaFoldDB" id="A0A0J6FDY4"/>
<reference evidence="2" key="3">
    <citation type="journal article" date="2010" name="Genome Res.">
        <title>Population genomic sequencing of Coccidioides fungi reveals recent hybridization and transposon control.</title>
        <authorList>
            <person name="Neafsey D.E."/>
            <person name="Barker B.M."/>
            <person name="Sharpton T.J."/>
            <person name="Stajich J.E."/>
            <person name="Park D.J."/>
            <person name="Whiston E."/>
            <person name="Hung C.-Y."/>
            <person name="McMahan C."/>
            <person name="White J."/>
            <person name="Sykes S."/>
            <person name="Heiman D."/>
            <person name="Young S."/>
            <person name="Zeng Q."/>
            <person name="Abouelleil A."/>
            <person name="Aftuck L."/>
            <person name="Bessette D."/>
            <person name="Brown A."/>
            <person name="FitzGerald M."/>
            <person name="Lui A."/>
            <person name="Macdonald J.P."/>
            <person name="Priest M."/>
            <person name="Orbach M.J."/>
            <person name="Galgiani J.N."/>
            <person name="Kirkland T.N."/>
            <person name="Cole G.T."/>
            <person name="Birren B.W."/>
            <person name="Henn M.R."/>
            <person name="Taylor J.W."/>
            <person name="Rounsley S.D."/>
        </authorList>
    </citation>
    <scope>NUCLEOTIDE SEQUENCE [LARGE SCALE GENOMIC DNA]</scope>
    <source>
        <strain evidence="2">RMSCC 3488</strain>
    </source>
</reference>
<proteinExistence type="predicted"/>
<name>A0A0J6FDY4_COCPO</name>
<dbReference type="Proteomes" id="UP000054567">
    <property type="component" value="Unassembled WGS sequence"/>
</dbReference>
<evidence type="ECO:0000313" key="1">
    <source>
        <dbReference type="EMBL" id="KMM68513.1"/>
    </source>
</evidence>
<sequence>MAASEVWSSVLRRGQAIWPVSSRQTAAGGQGSERPMVAHDQGVGGISSDCGLRKWQTWTTGTVRLNTKGVLPAFQNSLVGFETQMEDVTLSTVNRPVSLIRELVKSYKSELSPTAFSPGENAVKPVSGLRSVALYFWSSEGAAF</sequence>
<reference evidence="1 2" key="1">
    <citation type="submission" date="2007-06" db="EMBL/GenBank/DDBJ databases">
        <title>The Genome Sequence of Coccidioides posadasii RMSCC_3488.</title>
        <authorList>
            <consortium name="Coccidioides Genome Resources Consortium"/>
            <consortium name="The Broad Institute Genome Sequencing Platform"/>
            <person name="Henn M.R."/>
            <person name="Sykes S."/>
            <person name="Young S."/>
            <person name="Jaffe D."/>
            <person name="Berlin A."/>
            <person name="Alvarez P."/>
            <person name="Butler J."/>
            <person name="Gnerre S."/>
            <person name="Grabherr M."/>
            <person name="Mauceli E."/>
            <person name="Brockman W."/>
            <person name="Kodira C."/>
            <person name="Alvarado L."/>
            <person name="Zeng Q."/>
            <person name="Crawford M."/>
            <person name="Antoine C."/>
            <person name="Devon K."/>
            <person name="Galgiani J."/>
            <person name="Orsborn K."/>
            <person name="Lewis M.L."/>
            <person name="Nusbaum C."/>
            <person name="Galagan J."/>
            <person name="Birren B."/>
        </authorList>
    </citation>
    <scope>NUCLEOTIDE SEQUENCE [LARGE SCALE GENOMIC DNA]</scope>
    <source>
        <strain evidence="1 2">RMSCC 3488</strain>
    </source>
</reference>
<protein>
    <submittedName>
        <fullName evidence="1">Uncharacterized protein</fullName>
    </submittedName>
</protein>
<accession>A0A0J6FDY4</accession>